<feature type="signal peptide" evidence="1">
    <location>
        <begin position="1"/>
        <end position="18"/>
    </location>
</feature>
<comment type="caution">
    <text evidence="2">The sequence shown here is derived from an EMBL/GenBank/DDBJ whole genome shotgun (WGS) entry which is preliminary data.</text>
</comment>
<accession>A0A226DF35</accession>
<protein>
    <submittedName>
        <fullName evidence="2">Uncharacterized protein</fullName>
    </submittedName>
</protein>
<proteinExistence type="predicted"/>
<dbReference type="Proteomes" id="UP000198287">
    <property type="component" value="Unassembled WGS sequence"/>
</dbReference>
<keyword evidence="3" id="KW-1185">Reference proteome</keyword>
<evidence type="ECO:0000256" key="1">
    <source>
        <dbReference type="SAM" id="SignalP"/>
    </source>
</evidence>
<evidence type="ECO:0000313" key="2">
    <source>
        <dbReference type="EMBL" id="OXA43779.1"/>
    </source>
</evidence>
<reference evidence="2 3" key="1">
    <citation type="submission" date="2015-12" db="EMBL/GenBank/DDBJ databases">
        <title>The genome of Folsomia candida.</title>
        <authorList>
            <person name="Faddeeva A."/>
            <person name="Derks M.F."/>
            <person name="Anvar Y."/>
            <person name="Smit S."/>
            <person name="Van Straalen N."/>
            <person name="Roelofs D."/>
        </authorList>
    </citation>
    <scope>NUCLEOTIDE SEQUENCE [LARGE SCALE GENOMIC DNA]</scope>
    <source>
        <strain evidence="2 3">VU population</strain>
        <tissue evidence="2">Whole body</tissue>
    </source>
</reference>
<name>A0A226DF35_FOLCA</name>
<dbReference type="AlphaFoldDB" id="A0A226DF35"/>
<dbReference type="EMBL" id="LNIX01000021">
    <property type="protein sequence ID" value="OXA43779.1"/>
    <property type="molecule type" value="Genomic_DNA"/>
</dbReference>
<sequence>MKAIILLVALGLVASTYASGAKTFGDSCNFIASGIQIFSDNNYAEACDTEKSLICAINKCDCVPGFRWEQNFFEKLAGVGGACIRELNGSASGISAFGGIFATLIATLVVRQAIY</sequence>
<keyword evidence="1" id="KW-0732">Signal</keyword>
<gene>
    <name evidence="2" type="ORF">Fcan01_21521</name>
</gene>
<organism evidence="2 3">
    <name type="scientific">Folsomia candida</name>
    <name type="common">Springtail</name>
    <dbReference type="NCBI Taxonomy" id="158441"/>
    <lineage>
        <taxon>Eukaryota</taxon>
        <taxon>Metazoa</taxon>
        <taxon>Ecdysozoa</taxon>
        <taxon>Arthropoda</taxon>
        <taxon>Hexapoda</taxon>
        <taxon>Collembola</taxon>
        <taxon>Entomobryomorpha</taxon>
        <taxon>Isotomoidea</taxon>
        <taxon>Isotomidae</taxon>
        <taxon>Proisotominae</taxon>
        <taxon>Folsomia</taxon>
    </lineage>
</organism>
<evidence type="ECO:0000313" key="3">
    <source>
        <dbReference type="Proteomes" id="UP000198287"/>
    </source>
</evidence>
<feature type="chain" id="PRO_5012126863" evidence="1">
    <location>
        <begin position="19"/>
        <end position="115"/>
    </location>
</feature>